<gene>
    <name evidence="3" type="ORF">CAEBREN_16991</name>
</gene>
<dbReference type="EMBL" id="GL379793">
    <property type="protein sequence ID" value="EGT56608.1"/>
    <property type="molecule type" value="Genomic_DNA"/>
</dbReference>
<accession>G0MGG0</accession>
<proteinExistence type="predicted"/>
<dbReference type="FunCoup" id="G0MGG0">
    <property type="interactions" value="1502"/>
</dbReference>
<dbReference type="STRING" id="135651.G0MGG0"/>
<dbReference type="InParanoid" id="G0MGG0"/>
<keyword evidence="2" id="KW-1133">Transmembrane helix</keyword>
<dbReference type="HOGENOM" id="CLU_1373307_0_0_1"/>
<reference evidence="4" key="1">
    <citation type="submission" date="2011-07" db="EMBL/GenBank/DDBJ databases">
        <authorList>
            <consortium name="Caenorhabditis brenneri Sequencing and Analysis Consortium"/>
            <person name="Wilson R.K."/>
        </authorList>
    </citation>
    <scope>NUCLEOTIDE SEQUENCE [LARGE SCALE GENOMIC DNA]</scope>
    <source>
        <strain evidence="4">PB2801</strain>
    </source>
</reference>
<dbReference type="Proteomes" id="UP000008068">
    <property type="component" value="Unassembled WGS sequence"/>
</dbReference>
<evidence type="ECO:0000256" key="2">
    <source>
        <dbReference type="SAM" id="Phobius"/>
    </source>
</evidence>
<feature type="compositionally biased region" description="Acidic residues" evidence="1">
    <location>
        <begin position="105"/>
        <end position="119"/>
    </location>
</feature>
<keyword evidence="2" id="KW-0472">Membrane</keyword>
<organism evidence="4">
    <name type="scientific">Caenorhabditis brenneri</name>
    <name type="common">Nematode worm</name>
    <dbReference type="NCBI Taxonomy" id="135651"/>
    <lineage>
        <taxon>Eukaryota</taxon>
        <taxon>Metazoa</taxon>
        <taxon>Ecdysozoa</taxon>
        <taxon>Nematoda</taxon>
        <taxon>Chromadorea</taxon>
        <taxon>Rhabditida</taxon>
        <taxon>Rhabditina</taxon>
        <taxon>Rhabditomorpha</taxon>
        <taxon>Rhabditoidea</taxon>
        <taxon>Rhabditidae</taxon>
        <taxon>Peloderinae</taxon>
        <taxon>Caenorhabditis</taxon>
    </lineage>
</organism>
<feature type="region of interest" description="Disordered" evidence="1">
    <location>
        <begin position="80"/>
        <end position="119"/>
    </location>
</feature>
<evidence type="ECO:0000313" key="3">
    <source>
        <dbReference type="EMBL" id="EGT56608.1"/>
    </source>
</evidence>
<keyword evidence="2" id="KW-0812">Transmembrane</keyword>
<name>G0MGG0_CAEBE</name>
<feature type="transmembrane region" description="Helical" evidence="2">
    <location>
        <begin position="162"/>
        <end position="184"/>
    </location>
</feature>
<dbReference type="AlphaFoldDB" id="G0MGG0"/>
<evidence type="ECO:0000313" key="4">
    <source>
        <dbReference type="Proteomes" id="UP000008068"/>
    </source>
</evidence>
<keyword evidence="4" id="KW-1185">Reference proteome</keyword>
<evidence type="ECO:0000256" key="1">
    <source>
        <dbReference type="SAM" id="MobiDB-lite"/>
    </source>
</evidence>
<protein>
    <submittedName>
        <fullName evidence="3">Uncharacterized protein</fullName>
    </submittedName>
</protein>
<dbReference type="eggNOG" id="KOG3224">
    <property type="taxonomic scope" value="Eukaryota"/>
</dbReference>
<sequence>MPVENKQDLDRLSIFDKKTRDVIIRDMIKMLNAPEKTQAAPRLQQADKKLEGIEKKVVEMLSKEDELFQRVYRQIMQKAAANGQHEPDNLVDLMTNLDGEGHDETGEEDEEESDDRTPDEEYVIRGDADLCSRIRQSTRFRPNGTVFKPDEAHPAVIPDDNVGIRTIAIAVALVLLSILMFHFFEFSTASPFIKYKSAL</sequence>